<evidence type="ECO:0000259" key="4">
    <source>
        <dbReference type="Pfam" id="PF16113"/>
    </source>
</evidence>
<dbReference type="InterPro" id="IPR032259">
    <property type="entry name" value="HIBYL-CoA-H"/>
</dbReference>
<dbReference type="Pfam" id="PF16113">
    <property type="entry name" value="ECH_2"/>
    <property type="match status" value="1"/>
</dbReference>
<sequence>MEHTVFATPECNVGLFPSVGGSWWIPRLKALYKESWDADAAAVVGGVGNYLPLMDAKLYSDDLMYAGIATHYVKSERLGELKKALIESTEGDEVGDCVAGVLMLFHDISIDIDGAFLSRNREEIDRAFHVKERVEDIVCTLENMESQFATSTFEIMRQMSPMSLKVTLEGLKRG</sequence>
<evidence type="ECO:0000256" key="1">
    <source>
        <dbReference type="ARBA" id="ARBA00001709"/>
    </source>
</evidence>
<evidence type="ECO:0000313" key="6">
    <source>
        <dbReference type="Proteomes" id="UP001516023"/>
    </source>
</evidence>
<dbReference type="EC" id="3.1.2.4" evidence="2"/>
<reference evidence="5 6" key="1">
    <citation type="journal article" date="2020" name="G3 (Bethesda)">
        <title>Improved Reference Genome for Cyclotella cryptica CCMP332, a Model for Cell Wall Morphogenesis, Salinity Adaptation, and Lipid Production in Diatoms (Bacillariophyta).</title>
        <authorList>
            <person name="Roberts W.R."/>
            <person name="Downey K.M."/>
            <person name="Ruck E.C."/>
            <person name="Traller J.C."/>
            <person name="Alverson A.J."/>
        </authorList>
    </citation>
    <scope>NUCLEOTIDE SEQUENCE [LARGE SCALE GENOMIC DNA]</scope>
    <source>
        <strain evidence="5 6">CCMP332</strain>
    </source>
</reference>
<comment type="catalytic activity">
    <reaction evidence="1">
        <text>3-hydroxy-2-methylpropanoyl-CoA + H2O = 3-hydroxy-2-methylpropanoate + CoA + H(+)</text>
        <dbReference type="Rhea" id="RHEA:20888"/>
        <dbReference type="ChEBI" id="CHEBI:11805"/>
        <dbReference type="ChEBI" id="CHEBI:15377"/>
        <dbReference type="ChEBI" id="CHEBI:15378"/>
        <dbReference type="ChEBI" id="CHEBI:57287"/>
        <dbReference type="ChEBI" id="CHEBI:57340"/>
        <dbReference type="EC" id="3.1.2.4"/>
    </reaction>
</comment>
<feature type="domain" description="Enoyl-CoA hydratase/isomerase" evidence="4">
    <location>
        <begin position="2"/>
        <end position="174"/>
    </location>
</feature>
<gene>
    <name evidence="5" type="ORF">HJC23_013651</name>
</gene>
<dbReference type="Proteomes" id="UP001516023">
    <property type="component" value="Unassembled WGS sequence"/>
</dbReference>
<dbReference type="SUPFAM" id="SSF52096">
    <property type="entry name" value="ClpP/crotonase"/>
    <property type="match status" value="1"/>
</dbReference>
<dbReference type="InterPro" id="IPR045004">
    <property type="entry name" value="ECH_dom"/>
</dbReference>
<dbReference type="PANTHER" id="PTHR43176:SF3">
    <property type="entry name" value="3-HYDROXYISOBUTYRYL-COA HYDROLASE, MITOCHONDRIAL"/>
    <property type="match status" value="1"/>
</dbReference>
<dbReference type="GO" id="GO:0003860">
    <property type="term" value="F:3-hydroxyisobutyryl-CoA hydrolase activity"/>
    <property type="evidence" value="ECO:0007669"/>
    <property type="project" value="UniProtKB-EC"/>
</dbReference>
<accession>A0ABD3QUC2</accession>
<dbReference type="AlphaFoldDB" id="A0ABD3QUC2"/>
<evidence type="ECO:0000256" key="3">
    <source>
        <dbReference type="ARBA" id="ARBA00022801"/>
    </source>
</evidence>
<dbReference type="InterPro" id="IPR029045">
    <property type="entry name" value="ClpP/crotonase-like_dom_sf"/>
</dbReference>
<dbReference type="Gene3D" id="3.90.226.10">
    <property type="entry name" value="2-enoyl-CoA Hydratase, Chain A, domain 1"/>
    <property type="match status" value="1"/>
</dbReference>
<keyword evidence="6" id="KW-1185">Reference proteome</keyword>
<proteinExistence type="predicted"/>
<dbReference type="PANTHER" id="PTHR43176">
    <property type="entry name" value="3-HYDROXYISOBUTYRYL-COA HYDROLASE-RELATED"/>
    <property type="match status" value="1"/>
</dbReference>
<dbReference type="EMBL" id="JABMIG020000009">
    <property type="protein sequence ID" value="KAL3804132.1"/>
    <property type="molecule type" value="Genomic_DNA"/>
</dbReference>
<comment type="caution">
    <text evidence="5">The sequence shown here is derived from an EMBL/GenBank/DDBJ whole genome shotgun (WGS) entry which is preliminary data.</text>
</comment>
<evidence type="ECO:0000313" key="5">
    <source>
        <dbReference type="EMBL" id="KAL3804132.1"/>
    </source>
</evidence>
<protein>
    <recommendedName>
        <fullName evidence="2">3-hydroxyisobutyryl-CoA hydrolase</fullName>
        <ecNumber evidence="2">3.1.2.4</ecNumber>
    </recommendedName>
</protein>
<organism evidence="5 6">
    <name type="scientific">Cyclotella cryptica</name>
    <dbReference type="NCBI Taxonomy" id="29204"/>
    <lineage>
        <taxon>Eukaryota</taxon>
        <taxon>Sar</taxon>
        <taxon>Stramenopiles</taxon>
        <taxon>Ochrophyta</taxon>
        <taxon>Bacillariophyta</taxon>
        <taxon>Coscinodiscophyceae</taxon>
        <taxon>Thalassiosirophycidae</taxon>
        <taxon>Stephanodiscales</taxon>
        <taxon>Stephanodiscaceae</taxon>
        <taxon>Cyclotella</taxon>
    </lineage>
</organism>
<name>A0ABD3QUC2_9STRA</name>
<evidence type="ECO:0000256" key="2">
    <source>
        <dbReference type="ARBA" id="ARBA00011915"/>
    </source>
</evidence>
<keyword evidence="3" id="KW-0378">Hydrolase</keyword>